<reference evidence="2" key="1">
    <citation type="submission" date="2018-05" db="EMBL/GenBank/DDBJ databases">
        <authorList>
            <person name="Mishra M."/>
            <person name="Verma R.K."/>
            <person name="Marwal A."/>
            <person name="Gaur R.K."/>
        </authorList>
    </citation>
    <scope>NUCLEOTIDE SEQUENCE</scope>
    <source>
        <strain evidence="2">CDD1</strain>
    </source>
</reference>
<dbReference type="EMBL" id="MH355644">
    <property type="protein sequence ID" value="AYX42389.1"/>
    <property type="molecule type" value="Genomic_DNA"/>
</dbReference>
<feature type="transmembrane region" description="Helical" evidence="1">
    <location>
        <begin position="25"/>
        <end position="45"/>
    </location>
</feature>
<keyword evidence="1" id="KW-0472">Membrane</keyword>
<name>A0A3G5MYI2_9GEMI</name>
<keyword evidence="2" id="KW-0946">Virion</keyword>
<keyword evidence="1" id="KW-1133">Transmembrane helix</keyword>
<organism evidence="2">
    <name type="scientific">Pepper leaf curl Bangladesh virus</name>
    <dbReference type="NCBI Taxonomy" id="223305"/>
    <lineage>
        <taxon>Viruses</taxon>
        <taxon>Monodnaviria</taxon>
        <taxon>Shotokuvirae</taxon>
        <taxon>Cressdnaviricota</taxon>
        <taxon>Repensiviricetes</taxon>
        <taxon>Geplafuvirales</taxon>
        <taxon>Geminiviridae</taxon>
        <taxon>Begomovirus</taxon>
        <taxon>Begomovirus capsicumbangladeschense</taxon>
    </lineage>
</organism>
<sequence>MSKRPADIIISTPASMVLRHLGYDLPFACLCAAVIVRVTKARAWANRPMNRKPRMYRI</sequence>
<accession>A0A3G5MYI2</accession>
<dbReference type="GO" id="GO:0019028">
    <property type="term" value="C:viral capsid"/>
    <property type="evidence" value="ECO:0007669"/>
    <property type="project" value="UniProtKB-KW"/>
</dbReference>
<keyword evidence="1" id="KW-0812">Transmembrane</keyword>
<evidence type="ECO:0000313" key="2">
    <source>
        <dbReference type="EMBL" id="AYX42389.1"/>
    </source>
</evidence>
<gene>
    <name evidence="2" type="primary">V1</name>
</gene>
<proteinExistence type="predicted"/>
<protein>
    <submittedName>
        <fullName evidence="2">Truncated coat protein</fullName>
    </submittedName>
</protein>
<keyword evidence="2" id="KW-0167">Capsid protein</keyword>
<evidence type="ECO:0000256" key="1">
    <source>
        <dbReference type="SAM" id="Phobius"/>
    </source>
</evidence>